<dbReference type="RefSeq" id="WP_326124628.1">
    <property type="nucleotide sequence ID" value="NZ_JARSFG010000021.1"/>
</dbReference>
<keyword evidence="3" id="KW-1185">Reference proteome</keyword>
<evidence type="ECO:0008006" key="4">
    <source>
        <dbReference type="Google" id="ProtNLM"/>
    </source>
</evidence>
<dbReference type="EMBL" id="JARSFG010000021">
    <property type="protein sequence ID" value="MEC1180096.1"/>
    <property type="molecule type" value="Genomic_DNA"/>
</dbReference>
<keyword evidence="1" id="KW-0812">Transmembrane</keyword>
<name>A0AAW9NUD9_9BACL</name>
<keyword evidence="1" id="KW-0472">Membrane</keyword>
<feature type="transmembrane region" description="Helical" evidence="1">
    <location>
        <begin position="6"/>
        <end position="22"/>
    </location>
</feature>
<evidence type="ECO:0000313" key="2">
    <source>
        <dbReference type="EMBL" id="MEC1180096.1"/>
    </source>
</evidence>
<protein>
    <recommendedName>
        <fullName evidence="4">SAF domain-containing protein</fullName>
    </recommendedName>
</protein>
<gene>
    <name evidence="2" type="ORF">P9B03_16460</name>
</gene>
<accession>A0AAW9NUD9</accession>
<evidence type="ECO:0000313" key="3">
    <source>
        <dbReference type="Proteomes" id="UP001344888"/>
    </source>
</evidence>
<comment type="caution">
    <text evidence="2">The sequence shown here is derived from an EMBL/GenBank/DDBJ whole genome shotgun (WGS) entry which is preliminary data.</text>
</comment>
<proteinExistence type="predicted"/>
<organism evidence="2 3">
    <name type="scientific">Metasolibacillus meyeri</name>
    <dbReference type="NCBI Taxonomy" id="1071052"/>
    <lineage>
        <taxon>Bacteria</taxon>
        <taxon>Bacillati</taxon>
        <taxon>Bacillota</taxon>
        <taxon>Bacilli</taxon>
        <taxon>Bacillales</taxon>
        <taxon>Caryophanaceae</taxon>
        <taxon>Metasolibacillus</taxon>
    </lineage>
</organism>
<keyword evidence="1" id="KW-1133">Transmembrane helix</keyword>
<reference evidence="2 3" key="1">
    <citation type="submission" date="2023-03" db="EMBL/GenBank/DDBJ databases">
        <title>Bacillus Genome Sequencing.</title>
        <authorList>
            <person name="Dunlap C."/>
        </authorList>
    </citation>
    <scope>NUCLEOTIDE SEQUENCE [LARGE SCALE GENOMIC DNA]</scope>
    <source>
        <strain evidence="2 3">B-59205</strain>
    </source>
</reference>
<dbReference type="Proteomes" id="UP001344888">
    <property type="component" value="Unassembled WGS sequence"/>
</dbReference>
<dbReference type="AlphaFoldDB" id="A0AAW9NUD9"/>
<sequence length="214" mass="24662">MKKSASMIIGVLCISLVVWFIFDYKKEQSAQLNNGMEERLFDRHLIVEAKTDVTPDLASVEEKAEMIVIGKEIVQEDSTVIYNEEDRIDIAYTLSDFLIEKVISGDEVHDGMEITILENEAYNKRENITYHIAGYELMLEDNEYLLFLRKSMTDPYYIIIGNSYGKVPLQNETSALREAVQKANTSYATEKLSEWAQEDILKEQALEKYASYLE</sequence>
<evidence type="ECO:0000256" key="1">
    <source>
        <dbReference type="SAM" id="Phobius"/>
    </source>
</evidence>